<dbReference type="GO" id="GO:0006260">
    <property type="term" value="P:DNA replication"/>
    <property type="evidence" value="ECO:0007669"/>
    <property type="project" value="InterPro"/>
</dbReference>
<gene>
    <name evidence="7" type="ORF">GF1_25290</name>
</gene>
<organism evidence="7 8">
    <name type="scientific">Desulfolithobacter dissulfuricans</name>
    <dbReference type="NCBI Taxonomy" id="2795293"/>
    <lineage>
        <taxon>Bacteria</taxon>
        <taxon>Pseudomonadati</taxon>
        <taxon>Thermodesulfobacteriota</taxon>
        <taxon>Desulfobulbia</taxon>
        <taxon>Desulfobulbales</taxon>
        <taxon>Desulfobulbaceae</taxon>
        <taxon>Desulfolithobacter</taxon>
    </lineage>
</organism>
<dbReference type="GO" id="GO:0003677">
    <property type="term" value="F:DNA binding"/>
    <property type="evidence" value="ECO:0007669"/>
    <property type="project" value="InterPro"/>
</dbReference>
<dbReference type="KEGG" id="ddu:GF1_25290"/>
<keyword evidence="2" id="KW-0378">Hydrolase</keyword>
<comment type="subunit">
    <text evidence="5">DNA polymerase III contains a core (composed of alpha, epsilon and theta chains) that associates with a tau subunit. This core dimerizes to form the POLIII' complex. PolIII' associates with the gamma complex (composed of gamma, delta, delta', psi and chi chains) and with the beta chain to form the complete DNA polymerase III complex.</text>
</comment>
<dbReference type="PANTHER" id="PTHR30231">
    <property type="entry name" value="DNA POLYMERASE III SUBUNIT EPSILON"/>
    <property type="match status" value="1"/>
</dbReference>
<dbReference type="FunFam" id="3.30.420.10:FF:000045">
    <property type="entry name" value="3'-5' exonuclease DinG"/>
    <property type="match status" value="1"/>
</dbReference>
<dbReference type="NCBIfam" id="TIGR00573">
    <property type="entry name" value="dnaq"/>
    <property type="match status" value="1"/>
</dbReference>
<evidence type="ECO:0000313" key="8">
    <source>
        <dbReference type="Proteomes" id="UP001063350"/>
    </source>
</evidence>
<dbReference type="InterPro" id="IPR013520">
    <property type="entry name" value="Ribonucl_H"/>
</dbReference>
<dbReference type="InterPro" id="IPR036397">
    <property type="entry name" value="RNaseH_sf"/>
</dbReference>
<dbReference type="InterPro" id="IPR006054">
    <property type="entry name" value="DnaQ"/>
</dbReference>
<dbReference type="CDD" id="cd06127">
    <property type="entry name" value="DEDDh"/>
    <property type="match status" value="1"/>
</dbReference>
<dbReference type="SUPFAM" id="SSF53098">
    <property type="entry name" value="Ribonuclease H-like"/>
    <property type="match status" value="1"/>
</dbReference>
<evidence type="ECO:0000256" key="4">
    <source>
        <dbReference type="ARBA" id="ARBA00025483"/>
    </source>
</evidence>
<dbReference type="EMBL" id="AP024233">
    <property type="protein sequence ID" value="BCO10153.1"/>
    <property type="molecule type" value="Genomic_DNA"/>
</dbReference>
<dbReference type="GO" id="GO:0005829">
    <property type="term" value="C:cytosol"/>
    <property type="evidence" value="ECO:0007669"/>
    <property type="project" value="TreeGrafter"/>
</dbReference>
<evidence type="ECO:0000259" key="6">
    <source>
        <dbReference type="SMART" id="SM00479"/>
    </source>
</evidence>
<evidence type="ECO:0000256" key="1">
    <source>
        <dbReference type="ARBA" id="ARBA00022722"/>
    </source>
</evidence>
<evidence type="ECO:0000256" key="3">
    <source>
        <dbReference type="ARBA" id="ARBA00022839"/>
    </source>
</evidence>
<dbReference type="GO" id="GO:0008408">
    <property type="term" value="F:3'-5' exonuclease activity"/>
    <property type="evidence" value="ECO:0007669"/>
    <property type="project" value="TreeGrafter"/>
</dbReference>
<proteinExistence type="predicted"/>
<evidence type="ECO:0000256" key="2">
    <source>
        <dbReference type="ARBA" id="ARBA00022801"/>
    </source>
</evidence>
<keyword evidence="1" id="KW-0540">Nuclease</keyword>
<keyword evidence="3" id="KW-0269">Exonuclease</keyword>
<accession>A0A915XL50</accession>
<keyword evidence="8" id="KW-1185">Reference proteome</keyword>
<dbReference type="InterPro" id="IPR012337">
    <property type="entry name" value="RNaseH-like_sf"/>
</dbReference>
<dbReference type="RefSeq" id="WP_267926888.1">
    <property type="nucleotide sequence ID" value="NZ_AP024233.1"/>
</dbReference>
<dbReference type="Gene3D" id="3.30.420.10">
    <property type="entry name" value="Ribonuclease H-like superfamily/Ribonuclease H"/>
    <property type="match status" value="1"/>
</dbReference>
<comment type="function">
    <text evidence="4">DNA polymerase III is a complex, multichain enzyme responsible for most of the replicative synthesis in bacteria. The epsilon subunit contain the editing function and is a proofreading 3'-5' exonuclease.</text>
</comment>
<evidence type="ECO:0000313" key="7">
    <source>
        <dbReference type="EMBL" id="BCO10153.1"/>
    </source>
</evidence>
<feature type="domain" description="Exonuclease" evidence="6">
    <location>
        <begin position="37"/>
        <end position="216"/>
    </location>
</feature>
<sequence length="236" mass="27114">MKLFEKIPWLRKPHPVIQRNRELFAEFSQARPLGEYTFVVCDTELTGLNRRRDEIISIGAVRIVNLQIELSQTFHEYIRPENIDPNEATLVHRITPQQLVAAPPMEEVLPRFVEFLGDALLVGHFVGIDMHFLNKACRRTLGGTLSNPSVDTMRLARGYKEACCRDFYGRCDTSTSYNLDDLSREFNLPRFKPHDALEDALQTAYLFLFLVKKLKDGGIRTLKDLYRSGRTLGLVS</sequence>
<dbReference type="Proteomes" id="UP001063350">
    <property type="component" value="Chromosome"/>
</dbReference>
<dbReference type="PANTHER" id="PTHR30231:SF4">
    <property type="entry name" value="PROTEIN NEN2"/>
    <property type="match status" value="1"/>
</dbReference>
<dbReference type="GO" id="GO:0003887">
    <property type="term" value="F:DNA-directed DNA polymerase activity"/>
    <property type="evidence" value="ECO:0007669"/>
    <property type="project" value="InterPro"/>
</dbReference>
<name>A0A915XL50_9BACT</name>
<reference evidence="7" key="1">
    <citation type="submission" date="2020-12" db="EMBL/GenBank/DDBJ databases">
        <title>Desulfobium dissulfuricans gen. nov., sp. nov., a novel mesophilic, sulfate-reducing bacterium isolated from a deep-sea hydrothermal vent.</title>
        <authorList>
            <person name="Hashimoto Y."/>
            <person name="Tame A."/>
            <person name="Sawayama S."/>
            <person name="Miyazaki J."/>
            <person name="Takai K."/>
            <person name="Nakagawa S."/>
        </authorList>
    </citation>
    <scope>NUCLEOTIDE SEQUENCE</scope>
    <source>
        <strain evidence="7">GF1</strain>
    </source>
</reference>
<evidence type="ECO:0000256" key="5">
    <source>
        <dbReference type="ARBA" id="ARBA00026073"/>
    </source>
</evidence>
<dbReference type="AlphaFoldDB" id="A0A915XL50"/>
<dbReference type="SMART" id="SM00479">
    <property type="entry name" value="EXOIII"/>
    <property type="match status" value="1"/>
</dbReference>
<protein>
    <submittedName>
        <fullName evidence="7">DNA polymerase III subunit epsilon</fullName>
    </submittedName>
</protein>
<dbReference type="Pfam" id="PF00929">
    <property type="entry name" value="RNase_T"/>
    <property type="match status" value="1"/>
</dbReference>